<feature type="domain" description="PPM-type phosphatase" evidence="13">
    <location>
        <begin position="85"/>
        <end position="332"/>
    </location>
</feature>
<dbReference type="Pfam" id="PF00481">
    <property type="entry name" value="PP2C"/>
    <property type="match status" value="1"/>
</dbReference>
<dbReference type="InterPro" id="IPR036457">
    <property type="entry name" value="PPM-type-like_dom_sf"/>
</dbReference>
<evidence type="ECO:0000256" key="2">
    <source>
        <dbReference type="ARBA" id="ARBA00001946"/>
    </source>
</evidence>
<comment type="cofactor">
    <cofactor evidence="1">
        <name>Mn(2+)</name>
        <dbReference type="ChEBI" id="CHEBI:29035"/>
    </cofactor>
</comment>
<dbReference type="InterPro" id="IPR001932">
    <property type="entry name" value="PPM-type_phosphatase-like_dom"/>
</dbReference>
<dbReference type="SMART" id="SM00332">
    <property type="entry name" value="PP2Cc"/>
    <property type="match status" value="1"/>
</dbReference>
<name>A0AAV0QK77_9ROSI</name>
<comment type="caution">
    <text evidence="14">The sequence shown here is derived from an EMBL/GenBank/DDBJ whole genome shotgun (WGS) entry which is preliminary data.</text>
</comment>
<evidence type="ECO:0000256" key="7">
    <source>
        <dbReference type="ARBA" id="ARBA00022842"/>
    </source>
</evidence>
<dbReference type="FunFam" id="3.60.40.10:FF:000010">
    <property type="entry name" value="Probable protein phosphatase 2C 39"/>
    <property type="match status" value="1"/>
</dbReference>
<dbReference type="SUPFAM" id="SSF81606">
    <property type="entry name" value="PP2C-like"/>
    <property type="match status" value="1"/>
</dbReference>
<keyword evidence="6" id="KW-0378">Hydrolase</keyword>
<keyword evidence="15" id="KW-1185">Reference proteome</keyword>
<evidence type="ECO:0000313" key="15">
    <source>
        <dbReference type="Proteomes" id="UP001154282"/>
    </source>
</evidence>
<evidence type="ECO:0000256" key="6">
    <source>
        <dbReference type="ARBA" id="ARBA00022801"/>
    </source>
</evidence>
<dbReference type="GO" id="GO:0046872">
    <property type="term" value="F:metal ion binding"/>
    <property type="evidence" value="ECO:0007669"/>
    <property type="project" value="UniProtKB-KW"/>
</dbReference>
<comment type="catalytic activity">
    <reaction evidence="10">
        <text>O-phospho-L-seryl-[protein] + H2O = L-seryl-[protein] + phosphate</text>
        <dbReference type="Rhea" id="RHEA:20629"/>
        <dbReference type="Rhea" id="RHEA-COMP:9863"/>
        <dbReference type="Rhea" id="RHEA-COMP:11604"/>
        <dbReference type="ChEBI" id="CHEBI:15377"/>
        <dbReference type="ChEBI" id="CHEBI:29999"/>
        <dbReference type="ChEBI" id="CHEBI:43474"/>
        <dbReference type="ChEBI" id="CHEBI:83421"/>
        <dbReference type="EC" id="3.1.3.16"/>
    </reaction>
</comment>
<evidence type="ECO:0000256" key="1">
    <source>
        <dbReference type="ARBA" id="ARBA00001936"/>
    </source>
</evidence>
<evidence type="ECO:0000256" key="11">
    <source>
        <dbReference type="ARBA" id="ARBA00048336"/>
    </source>
</evidence>
<feature type="compositionally biased region" description="Acidic residues" evidence="12">
    <location>
        <begin position="58"/>
        <end position="76"/>
    </location>
</feature>
<accession>A0AAV0QK77</accession>
<evidence type="ECO:0000256" key="4">
    <source>
        <dbReference type="ARBA" id="ARBA00013081"/>
    </source>
</evidence>
<evidence type="ECO:0000259" key="13">
    <source>
        <dbReference type="PROSITE" id="PS51746"/>
    </source>
</evidence>
<sequence>MKKSSISMLRNDGDVLLAQLQKRKSIVRDKVDSLVPKLSRRTRNDDDDPAEFLRDIPADLEEGEVDDNEDDDEEEEAARSGGKVCHGCHLVRGKMDHEMEDYVVAENRKVDGYELGLYAIFDGHSGRNVAKYLQAHLFDNILNEPDFWRNPKSAIRRAYKTTDQEILEHVVGRSGGSTAVTAILIDGKTLVVANVGDSRAVLCRNGMATQVSVDHEPEKERGLVESKGGFVVEMPGNVPRVDGQLAMSRAFGDARLKDHISSEPDLKIVTIDRDDTDSIILASDGLWKVMSNQDACDCIRGVEDPKEAAKTLIAEALARGSKDDISCIVVMID</sequence>
<comment type="similarity">
    <text evidence="3">Belongs to the PP2C family.</text>
</comment>
<dbReference type="Proteomes" id="UP001154282">
    <property type="component" value="Unassembled WGS sequence"/>
</dbReference>
<proteinExistence type="inferred from homology"/>
<dbReference type="PANTHER" id="PTHR47992">
    <property type="entry name" value="PROTEIN PHOSPHATASE"/>
    <property type="match status" value="1"/>
</dbReference>
<feature type="region of interest" description="Disordered" evidence="12">
    <location>
        <begin position="36"/>
        <end position="81"/>
    </location>
</feature>
<reference evidence="14" key="1">
    <citation type="submission" date="2022-08" db="EMBL/GenBank/DDBJ databases">
        <authorList>
            <person name="Gutierrez-Valencia J."/>
        </authorList>
    </citation>
    <scope>NUCLEOTIDE SEQUENCE</scope>
</reference>
<evidence type="ECO:0000256" key="9">
    <source>
        <dbReference type="ARBA" id="ARBA00023211"/>
    </source>
</evidence>
<evidence type="ECO:0000256" key="12">
    <source>
        <dbReference type="SAM" id="MobiDB-lite"/>
    </source>
</evidence>
<evidence type="ECO:0000256" key="5">
    <source>
        <dbReference type="ARBA" id="ARBA00022723"/>
    </source>
</evidence>
<dbReference type="EMBL" id="CAMGYJ010000009">
    <property type="protein sequence ID" value="CAI0545603.1"/>
    <property type="molecule type" value="Genomic_DNA"/>
</dbReference>
<dbReference type="GO" id="GO:0004722">
    <property type="term" value="F:protein serine/threonine phosphatase activity"/>
    <property type="evidence" value="ECO:0007669"/>
    <property type="project" value="UniProtKB-EC"/>
</dbReference>
<keyword evidence="7" id="KW-0460">Magnesium</keyword>
<dbReference type="AlphaFoldDB" id="A0AAV0QK77"/>
<evidence type="ECO:0000256" key="3">
    <source>
        <dbReference type="ARBA" id="ARBA00006702"/>
    </source>
</evidence>
<dbReference type="InterPro" id="IPR015655">
    <property type="entry name" value="PP2C"/>
</dbReference>
<gene>
    <name evidence="14" type="ORF">LITE_LOCUS43656</name>
</gene>
<evidence type="ECO:0000313" key="14">
    <source>
        <dbReference type="EMBL" id="CAI0545603.1"/>
    </source>
</evidence>
<evidence type="ECO:0000256" key="10">
    <source>
        <dbReference type="ARBA" id="ARBA00047761"/>
    </source>
</evidence>
<dbReference type="CDD" id="cd00143">
    <property type="entry name" value="PP2Cc"/>
    <property type="match status" value="1"/>
</dbReference>
<dbReference type="EC" id="3.1.3.16" evidence="4"/>
<dbReference type="Gene3D" id="3.60.40.10">
    <property type="entry name" value="PPM-type phosphatase domain"/>
    <property type="match status" value="1"/>
</dbReference>
<dbReference type="PROSITE" id="PS51746">
    <property type="entry name" value="PPM_2"/>
    <property type="match status" value="1"/>
</dbReference>
<keyword evidence="9" id="KW-0464">Manganese</keyword>
<comment type="cofactor">
    <cofactor evidence="2">
        <name>Mg(2+)</name>
        <dbReference type="ChEBI" id="CHEBI:18420"/>
    </cofactor>
</comment>
<evidence type="ECO:0000256" key="8">
    <source>
        <dbReference type="ARBA" id="ARBA00022912"/>
    </source>
</evidence>
<protein>
    <recommendedName>
        <fullName evidence="4">protein-serine/threonine phosphatase</fullName>
        <ecNumber evidence="4">3.1.3.16</ecNumber>
    </recommendedName>
</protein>
<keyword evidence="5" id="KW-0479">Metal-binding</keyword>
<dbReference type="SMART" id="SM00331">
    <property type="entry name" value="PP2C_SIG"/>
    <property type="match status" value="1"/>
</dbReference>
<comment type="catalytic activity">
    <reaction evidence="11">
        <text>O-phospho-L-threonyl-[protein] + H2O = L-threonyl-[protein] + phosphate</text>
        <dbReference type="Rhea" id="RHEA:47004"/>
        <dbReference type="Rhea" id="RHEA-COMP:11060"/>
        <dbReference type="Rhea" id="RHEA-COMP:11605"/>
        <dbReference type="ChEBI" id="CHEBI:15377"/>
        <dbReference type="ChEBI" id="CHEBI:30013"/>
        <dbReference type="ChEBI" id="CHEBI:43474"/>
        <dbReference type="ChEBI" id="CHEBI:61977"/>
        <dbReference type="EC" id="3.1.3.16"/>
    </reaction>
</comment>
<organism evidence="14 15">
    <name type="scientific">Linum tenue</name>
    <dbReference type="NCBI Taxonomy" id="586396"/>
    <lineage>
        <taxon>Eukaryota</taxon>
        <taxon>Viridiplantae</taxon>
        <taxon>Streptophyta</taxon>
        <taxon>Embryophyta</taxon>
        <taxon>Tracheophyta</taxon>
        <taxon>Spermatophyta</taxon>
        <taxon>Magnoliopsida</taxon>
        <taxon>eudicotyledons</taxon>
        <taxon>Gunneridae</taxon>
        <taxon>Pentapetalae</taxon>
        <taxon>rosids</taxon>
        <taxon>fabids</taxon>
        <taxon>Malpighiales</taxon>
        <taxon>Linaceae</taxon>
        <taxon>Linum</taxon>
    </lineage>
</organism>
<keyword evidence="8" id="KW-0904">Protein phosphatase</keyword>